<proteinExistence type="predicted"/>
<dbReference type="GO" id="GO:0005524">
    <property type="term" value="F:ATP binding"/>
    <property type="evidence" value="ECO:0007669"/>
    <property type="project" value="UniProtKB-KW"/>
</dbReference>
<dbReference type="PANTHER" id="PTHR22594:SF34">
    <property type="entry name" value="ASPARAGINE--TRNA LIGASE, MITOCHONDRIAL-RELATED"/>
    <property type="match status" value="1"/>
</dbReference>
<dbReference type="AlphaFoldDB" id="A0A2M7RIE8"/>
<reference evidence="7 8" key="1">
    <citation type="submission" date="2017-09" db="EMBL/GenBank/DDBJ databases">
        <title>Depth-based differentiation of microbial function through sediment-hosted aquifers and enrichment of novel symbionts in the deep terrestrial subsurface.</title>
        <authorList>
            <person name="Probst A.J."/>
            <person name="Ladd B."/>
            <person name="Jarett J.K."/>
            <person name="Geller-Mcgrath D.E."/>
            <person name="Sieber C.M."/>
            <person name="Emerson J.B."/>
            <person name="Anantharaman K."/>
            <person name="Thomas B.C."/>
            <person name="Malmstrom R."/>
            <person name="Stieglmeier M."/>
            <person name="Klingl A."/>
            <person name="Woyke T."/>
            <person name="Ryan C.M."/>
            <person name="Banfield J.F."/>
        </authorList>
    </citation>
    <scope>NUCLEOTIDE SEQUENCE [LARGE SCALE GENOMIC DNA]</scope>
    <source>
        <strain evidence="7">CG_4_10_14_0_8_um_filter_42_10</strain>
    </source>
</reference>
<dbReference type="Gene3D" id="3.30.930.10">
    <property type="entry name" value="Bira Bifunctional Protein, Domain 2"/>
    <property type="match status" value="1"/>
</dbReference>
<evidence type="ECO:0000256" key="1">
    <source>
        <dbReference type="ARBA" id="ARBA00022598"/>
    </source>
</evidence>
<dbReference type="GO" id="GO:0003676">
    <property type="term" value="F:nucleic acid binding"/>
    <property type="evidence" value="ECO:0007669"/>
    <property type="project" value="InterPro"/>
</dbReference>
<organism evidence="7 8">
    <name type="scientific">Candidatus Kerfeldbacteria bacterium CG_4_10_14_0_8_um_filter_42_10</name>
    <dbReference type="NCBI Taxonomy" id="2014248"/>
    <lineage>
        <taxon>Bacteria</taxon>
        <taxon>Candidatus Kerfeldiibacteriota</taxon>
    </lineage>
</organism>
<evidence type="ECO:0000256" key="5">
    <source>
        <dbReference type="ARBA" id="ARBA00023146"/>
    </source>
</evidence>
<dbReference type="Proteomes" id="UP000230779">
    <property type="component" value="Unassembled WGS sequence"/>
</dbReference>
<accession>A0A2M7RIE8</accession>
<dbReference type="Pfam" id="PF00152">
    <property type="entry name" value="tRNA-synt_2"/>
    <property type="match status" value="1"/>
</dbReference>
<dbReference type="Pfam" id="PF01336">
    <property type="entry name" value="tRNA_anti-codon"/>
    <property type="match status" value="1"/>
</dbReference>
<feature type="domain" description="Aminoacyl-transfer RNA synthetases class-II family profile" evidence="6">
    <location>
        <begin position="133"/>
        <end position="229"/>
    </location>
</feature>
<dbReference type="SUPFAM" id="SSF55681">
    <property type="entry name" value="Class II aaRS and biotin synthetases"/>
    <property type="match status" value="1"/>
</dbReference>
<evidence type="ECO:0000256" key="2">
    <source>
        <dbReference type="ARBA" id="ARBA00022741"/>
    </source>
</evidence>
<gene>
    <name evidence="7" type="ORF">COY66_04235</name>
</gene>
<dbReference type="Gene3D" id="2.40.50.140">
    <property type="entry name" value="Nucleic acid-binding proteins"/>
    <property type="match status" value="1"/>
</dbReference>
<sequence length="229" mass="26753">MKEISISEISQNLNKEVLIKSWVFNFRSSGKIYFLQLRDGSGRIQAVVSKDDISQEAWKVCEQLTMESSIEVTGKVQEDKRSPFGYEMQVQEIKLIQQAEEYPISKKEHGIDFLMDQRHLWVRSERQAAIMTVRDEIIWQMREFFRKKGFTLTDTPILTPTSCEGTTTLFETDYFDEKAYLSQSGQLYLEAMAMALGKVYDFGPTFRAEKSKTRRHMMEFWMPDAEAAF</sequence>
<dbReference type="GO" id="GO:0006421">
    <property type="term" value="P:asparaginyl-tRNA aminoacylation"/>
    <property type="evidence" value="ECO:0007669"/>
    <property type="project" value="TreeGrafter"/>
</dbReference>
<evidence type="ECO:0000313" key="7">
    <source>
        <dbReference type="EMBL" id="PIY96327.1"/>
    </source>
</evidence>
<name>A0A2M7RIE8_9BACT</name>
<evidence type="ECO:0000313" key="8">
    <source>
        <dbReference type="Proteomes" id="UP000230779"/>
    </source>
</evidence>
<dbReference type="PANTHER" id="PTHR22594">
    <property type="entry name" value="ASPARTYL/LYSYL-TRNA SYNTHETASE"/>
    <property type="match status" value="1"/>
</dbReference>
<keyword evidence="5" id="KW-0030">Aminoacyl-tRNA synthetase</keyword>
<dbReference type="EMBL" id="PFMD01000051">
    <property type="protein sequence ID" value="PIY96327.1"/>
    <property type="molecule type" value="Genomic_DNA"/>
</dbReference>
<evidence type="ECO:0000259" key="6">
    <source>
        <dbReference type="PROSITE" id="PS50862"/>
    </source>
</evidence>
<dbReference type="SUPFAM" id="SSF50249">
    <property type="entry name" value="Nucleic acid-binding proteins"/>
    <property type="match status" value="1"/>
</dbReference>
<keyword evidence="3" id="KW-0067">ATP-binding</keyword>
<dbReference type="InterPro" id="IPR004364">
    <property type="entry name" value="Aa-tRNA-synt_II"/>
</dbReference>
<evidence type="ECO:0000256" key="3">
    <source>
        <dbReference type="ARBA" id="ARBA00022840"/>
    </source>
</evidence>
<dbReference type="InterPro" id="IPR012340">
    <property type="entry name" value="NA-bd_OB-fold"/>
</dbReference>
<keyword evidence="2" id="KW-0547">Nucleotide-binding</keyword>
<dbReference type="InterPro" id="IPR004365">
    <property type="entry name" value="NA-bd_OB_tRNA"/>
</dbReference>
<dbReference type="CDD" id="cd04323">
    <property type="entry name" value="AsnRS_cyto_like_N"/>
    <property type="match status" value="1"/>
</dbReference>
<keyword evidence="1 7" id="KW-0436">Ligase</keyword>
<dbReference type="GO" id="GO:0004812">
    <property type="term" value="F:aminoacyl-tRNA ligase activity"/>
    <property type="evidence" value="ECO:0007669"/>
    <property type="project" value="UniProtKB-KW"/>
</dbReference>
<dbReference type="InterPro" id="IPR045864">
    <property type="entry name" value="aa-tRNA-synth_II/BPL/LPL"/>
</dbReference>
<protein>
    <submittedName>
        <fullName evidence="7">Asparagine--tRNA ligase</fullName>
    </submittedName>
</protein>
<keyword evidence="4" id="KW-0648">Protein biosynthesis</keyword>
<dbReference type="InterPro" id="IPR006195">
    <property type="entry name" value="aa-tRNA-synth_II"/>
</dbReference>
<feature type="non-terminal residue" evidence="7">
    <location>
        <position position="229"/>
    </location>
</feature>
<evidence type="ECO:0000256" key="4">
    <source>
        <dbReference type="ARBA" id="ARBA00022917"/>
    </source>
</evidence>
<comment type="caution">
    <text evidence="7">The sequence shown here is derived from an EMBL/GenBank/DDBJ whole genome shotgun (WGS) entry which is preliminary data.</text>
</comment>
<dbReference type="PROSITE" id="PS50862">
    <property type="entry name" value="AA_TRNA_LIGASE_II"/>
    <property type="match status" value="1"/>
</dbReference>